<comment type="caution">
    <text evidence="3">The sequence shown here is derived from an EMBL/GenBank/DDBJ whole genome shotgun (WGS) entry which is preliminary data.</text>
</comment>
<dbReference type="PROSITE" id="PS50994">
    <property type="entry name" value="INTEGRASE"/>
    <property type="match status" value="1"/>
</dbReference>
<evidence type="ECO:0000259" key="2">
    <source>
        <dbReference type="PROSITE" id="PS50994"/>
    </source>
</evidence>
<dbReference type="InterPro" id="IPR001584">
    <property type="entry name" value="Integrase_cat-core"/>
</dbReference>
<name>A0ABY0YIY1_9PSED</name>
<dbReference type="EMBL" id="FNRV01000001">
    <property type="protein sequence ID" value="SED62239.1"/>
    <property type="molecule type" value="Genomic_DNA"/>
</dbReference>
<dbReference type="Proteomes" id="UP000199665">
    <property type="component" value="Unassembled WGS sequence"/>
</dbReference>
<keyword evidence="4" id="KW-1185">Reference proteome</keyword>
<feature type="domain" description="Integrase catalytic" evidence="2">
    <location>
        <begin position="259"/>
        <end position="442"/>
    </location>
</feature>
<protein>
    <submittedName>
        <fullName evidence="3">Transposase</fullName>
    </submittedName>
</protein>
<organism evidence="3 4">
    <name type="scientific">Pseudomonas mohnii</name>
    <dbReference type="NCBI Taxonomy" id="395600"/>
    <lineage>
        <taxon>Bacteria</taxon>
        <taxon>Pseudomonadati</taxon>
        <taxon>Pseudomonadota</taxon>
        <taxon>Gammaproteobacteria</taxon>
        <taxon>Pseudomonadales</taxon>
        <taxon>Pseudomonadaceae</taxon>
        <taxon>Pseudomonas</taxon>
    </lineage>
</organism>
<dbReference type="InterPro" id="IPR012337">
    <property type="entry name" value="RNaseH-like_sf"/>
</dbReference>
<gene>
    <name evidence="3" type="ORF">SAMN05216205_5739</name>
</gene>
<proteinExistence type="predicted"/>
<evidence type="ECO:0000256" key="1">
    <source>
        <dbReference type="SAM" id="MobiDB-lite"/>
    </source>
</evidence>
<accession>A0ABY0YIY1</accession>
<evidence type="ECO:0000313" key="3">
    <source>
        <dbReference type="EMBL" id="SED62239.1"/>
    </source>
</evidence>
<sequence>MKNDVGDLELIVGEEYRYNGHVYVIASVSRGFVELHSTTQPSNMRLQTLERLEQAAKRQRFVQVREAPFSGRYHQIVAALNPESRAALDRRTAYVRAAVERFKSRLPREDCKALIAEVKDIIGDTSPPCFNTLRNWVHRYLERNASVTALIPLKKLHKDQWERLPEITRETIEDCLDKYYYIEEPESVSDIIGAIQSGLEQYNTLRPLTDQIVVPSDSTLRRRIRESGEFRRLLKQKGEQEAIKASRWSVKLRRQYRLLQRIEGDTHILDIELVNEYGDTIGKAALTILLDVASRRVTGWDISINPPSAQKTIRALKDSIHRVGIGEEYRLDNGAENTKEDALDGLFPLLGPNITYCRVRRPNEKPYVERWFKTLTTGLTHRLRGTTFSCPKERGDYPSEKKAIYTLEVVKERFEDWLENVYHKRRHRGIGTSPNKMWAMLANKQPPLRRVASEDMSRLFLSQTSSKLVEGRVRFKNLQWSCGELKNLHDLGTKEQLLTIFYDSSDLGQVLVTHPEYPEKVFHAKGCEMSYQDGLTLDLHLLLNATQNKEAKEFDFREAREHRTRTMQDRYDYEHKRGRRKAAQTDEKIGLAHPTSDTARRPAPPSGAHLPTTDIAKFFGMYTAPAVGDITEVMKND</sequence>
<feature type="region of interest" description="Disordered" evidence="1">
    <location>
        <begin position="572"/>
        <end position="611"/>
    </location>
</feature>
<dbReference type="InterPro" id="IPR036397">
    <property type="entry name" value="RNaseH_sf"/>
</dbReference>
<reference evidence="3 4" key="1">
    <citation type="submission" date="2016-10" db="EMBL/GenBank/DDBJ databases">
        <authorList>
            <person name="Varghese N."/>
            <person name="Submissions S."/>
        </authorList>
    </citation>
    <scope>NUCLEOTIDE SEQUENCE [LARGE SCALE GENOMIC DNA]</scope>
    <source>
        <strain evidence="3 4">DSM 18327</strain>
    </source>
</reference>
<dbReference type="SUPFAM" id="SSF53098">
    <property type="entry name" value="Ribonuclease H-like"/>
    <property type="match status" value="1"/>
</dbReference>
<evidence type="ECO:0000313" key="4">
    <source>
        <dbReference type="Proteomes" id="UP000199665"/>
    </source>
</evidence>
<dbReference type="RefSeq" id="WP_090468880.1">
    <property type="nucleotide sequence ID" value="NZ_FNRV01000001.1"/>
</dbReference>
<dbReference type="Gene3D" id="3.30.420.10">
    <property type="entry name" value="Ribonuclease H-like superfamily/Ribonuclease H"/>
    <property type="match status" value="1"/>
</dbReference>